<feature type="region of interest" description="Disordered" evidence="6">
    <location>
        <begin position="87"/>
        <end position="112"/>
    </location>
</feature>
<protein>
    <submittedName>
        <fullName evidence="9">Tight adherence protein C</fullName>
    </submittedName>
</protein>
<evidence type="ECO:0000256" key="3">
    <source>
        <dbReference type="ARBA" id="ARBA00022692"/>
    </source>
</evidence>
<dbReference type="GO" id="GO:0005886">
    <property type="term" value="C:plasma membrane"/>
    <property type="evidence" value="ECO:0007669"/>
    <property type="project" value="UniProtKB-SubCell"/>
</dbReference>
<accession>A0ABD5CSF3</accession>
<comment type="caution">
    <text evidence="9">The sequence shown here is derived from an EMBL/GenBank/DDBJ whole genome shotgun (WGS) entry which is preliminary data.</text>
</comment>
<evidence type="ECO:0000256" key="6">
    <source>
        <dbReference type="SAM" id="MobiDB-lite"/>
    </source>
</evidence>
<dbReference type="PANTHER" id="PTHR35007:SF2">
    <property type="entry name" value="PILUS ASSEMBLE PROTEIN"/>
    <property type="match status" value="1"/>
</dbReference>
<keyword evidence="2" id="KW-1003">Cell membrane</keyword>
<evidence type="ECO:0000256" key="2">
    <source>
        <dbReference type="ARBA" id="ARBA00022475"/>
    </source>
</evidence>
<dbReference type="Pfam" id="PF00482">
    <property type="entry name" value="T2SSF"/>
    <property type="match status" value="1"/>
</dbReference>
<dbReference type="PANTHER" id="PTHR35007">
    <property type="entry name" value="INTEGRAL MEMBRANE PROTEIN-RELATED"/>
    <property type="match status" value="1"/>
</dbReference>
<name>A0ABD5CSF3_9BURK</name>
<feature type="transmembrane region" description="Helical" evidence="7">
    <location>
        <begin position="337"/>
        <end position="362"/>
    </location>
</feature>
<feature type="transmembrane region" description="Helical" evidence="7">
    <location>
        <begin position="192"/>
        <end position="211"/>
    </location>
</feature>
<dbReference type="EMBL" id="JAVIZN010000002">
    <property type="protein sequence ID" value="MDR6206939.1"/>
    <property type="molecule type" value="Genomic_DNA"/>
</dbReference>
<feature type="domain" description="Type II secretion system protein GspF" evidence="8">
    <location>
        <begin position="231"/>
        <end position="356"/>
    </location>
</feature>
<proteinExistence type="predicted"/>
<sequence length="374" mass="39366">MTMQPNELFALALAFAAAGLLLLAGLLVARLAAARRSARTLAHALDGRALQSAAAAGARGAQAGNAANAAQGGGAANASSVASVASGSHAPNASNAAHALNTSSSRGTSANVKRARGMKGLLERCADAGTRWLDTSVGRQVVAQEDRRLLEQCGFVDARARGLFLMARIAGAIVLPLVAGPIAHAHVDGPRYVLVVIVAFMCGVMAPKLVLRRRAAARRGAVVDELPMLVDLLRLLQGVGLSLDQSLQVMVNDFRGVLPVLASELEIAQGQFAAGRTREQSLLRLASSFDNEDLRAVVRLLIQVDRHGGAVQEPLKQFGDRLRETRRAMLRERIGRMAVKMTGVMILTLLPALMIVTAGPGVMSVSHSLKSMHR</sequence>
<keyword evidence="3 7" id="KW-0812">Transmembrane</keyword>
<evidence type="ECO:0000256" key="7">
    <source>
        <dbReference type="SAM" id="Phobius"/>
    </source>
</evidence>
<evidence type="ECO:0000313" key="9">
    <source>
        <dbReference type="EMBL" id="MDR6206939.1"/>
    </source>
</evidence>
<evidence type="ECO:0000259" key="8">
    <source>
        <dbReference type="Pfam" id="PF00482"/>
    </source>
</evidence>
<feature type="compositionally biased region" description="Low complexity" evidence="6">
    <location>
        <begin position="87"/>
        <end position="99"/>
    </location>
</feature>
<keyword evidence="4 7" id="KW-1133">Transmembrane helix</keyword>
<evidence type="ECO:0000256" key="1">
    <source>
        <dbReference type="ARBA" id="ARBA00004651"/>
    </source>
</evidence>
<evidence type="ECO:0000256" key="5">
    <source>
        <dbReference type="ARBA" id="ARBA00023136"/>
    </source>
</evidence>
<comment type="subcellular location">
    <subcellularLocation>
        <location evidence="1">Cell membrane</location>
        <topology evidence="1">Multi-pass membrane protein</topology>
    </subcellularLocation>
</comment>
<reference evidence="9 10" key="1">
    <citation type="submission" date="2023-08" db="EMBL/GenBank/DDBJ databases">
        <title>Genome sequencing of plant associated microbes to promote plant fitness in Sorghum bicolor and Oryza sativa.</title>
        <authorList>
            <person name="Coleman-Derr D."/>
        </authorList>
    </citation>
    <scope>NUCLEOTIDE SEQUENCE [LARGE SCALE GENOMIC DNA]</scope>
    <source>
        <strain evidence="9 10">SLBN-33</strain>
    </source>
</reference>
<evidence type="ECO:0000313" key="10">
    <source>
        <dbReference type="Proteomes" id="UP001245184"/>
    </source>
</evidence>
<feature type="compositionally biased region" description="Polar residues" evidence="6">
    <location>
        <begin position="100"/>
        <end position="111"/>
    </location>
</feature>
<gene>
    <name evidence="9" type="ORF">QF025_005659</name>
</gene>
<dbReference type="AlphaFoldDB" id="A0ABD5CSF3"/>
<dbReference type="InterPro" id="IPR018076">
    <property type="entry name" value="T2SS_GspF_dom"/>
</dbReference>
<organism evidence="9 10">
    <name type="scientific">Paraburkholderia graminis</name>
    <dbReference type="NCBI Taxonomy" id="60548"/>
    <lineage>
        <taxon>Bacteria</taxon>
        <taxon>Pseudomonadati</taxon>
        <taxon>Pseudomonadota</taxon>
        <taxon>Betaproteobacteria</taxon>
        <taxon>Burkholderiales</taxon>
        <taxon>Burkholderiaceae</taxon>
        <taxon>Paraburkholderia</taxon>
    </lineage>
</organism>
<dbReference type="Proteomes" id="UP001245184">
    <property type="component" value="Unassembled WGS sequence"/>
</dbReference>
<evidence type="ECO:0000256" key="4">
    <source>
        <dbReference type="ARBA" id="ARBA00022989"/>
    </source>
</evidence>
<keyword evidence="5 7" id="KW-0472">Membrane</keyword>